<gene>
    <name evidence="3" type="ORF">V6N12_045489</name>
</gene>
<accession>A0ABR2G2W3</accession>
<dbReference type="PANTHER" id="PTHR47723">
    <property type="entry name" value="OS05G0353850 PROTEIN"/>
    <property type="match status" value="1"/>
</dbReference>
<dbReference type="EMBL" id="JBBPBM010000003">
    <property type="protein sequence ID" value="KAK8593407.1"/>
    <property type="molecule type" value="Genomic_DNA"/>
</dbReference>
<dbReference type="PANTHER" id="PTHR47723:SF13">
    <property type="entry name" value="PUTATIVE-RELATED"/>
    <property type="match status" value="1"/>
</dbReference>
<feature type="domain" description="RNase H type-1" evidence="2">
    <location>
        <begin position="1"/>
        <end position="79"/>
    </location>
</feature>
<feature type="signal peptide" evidence="1">
    <location>
        <begin position="1"/>
        <end position="20"/>
    </location>
</feature>
<protein>
    <recommendedName>
        <fullName evidence="2">RNase H type-1 domain-containing protein</fullName>
    </recommendedName>
</protein>
<feature type="chain" id="PRO_5047128596" description="RNase H type-1 domain-containing protein" evidence="1">
    <location>
        <begin position="21"/>
        <end position="117"/>
    </location>
</feature>
<organism evidence="3 4">
    <name type="scientific">Hibiscus sabdariffa</name>
    <name type="common">roselle</name>
    <dbReference type="NCBI Taxonomy" id="183260"/>
    <lineage>
        <taxon>Eukaryota</taxon>
        <taxon>Viridiplantae</taxon>
        <taxon>Streptophyta</taxon>
        <taxon>Embryophyta</taxon>
        <taxon>Tracheophyta</taxon>
        <taxon>Spermatophyta</taxon>
        <taxon>Magnoliopsida</taxon>
        <taxon>eudicotyledons</taxon>
        <taxon>Gunneridae</taxon>
        <taxon>Pentapetalae</taxon>
        <taxon>rosids</taxon>
        <taxon>malvids</taxon>
        <taxon>Malvales</taxon>
        <taxon>Malvaceae</taxon>
        <taxon>Malvoideae</taxon>
        <taxon>Hibiscus</taxon>
    </lineage>
</organism>
<sequence length="117" mass="13690">MAEIWVVYCVLLHVWRLGISRLELETNNMEVERILNGTTEALRGNVVVDEVCELLARNWMVKITCIRRDMNKVADILASLSREKPFREVLFTSSLSREKYLDRYTYINKHTSISSPK</sequence>
<name>A0ABR2G2W3_9ROSI</name>
<dbReference type="Pfam" id="PF13456">
    <property type="entry name" value="RVT_3"/>
    <property type="match status" value="1"/>
</dbReference>
<dbReference type="Proteomes" id="UP001472677">
    <property type="component" value="Unassembled WGS sequence"/>
</dbReference>
<dbReference type="CDD" id="cd06222">
    <property type="entry name" value="RNase_H_like"/>
    <property type="match status" value="1"/>
</dbReference>
<keyword evidence="1" id="KW-0732">Signal</keyword>
<reference evidence="3 4" key="1">
    <citation type="journal article" date="2024" name="G3 (Bethesda)">
        <title>Genome assembly of Hibiscus sabdariffa L. provides insights into metabolisms of medicinal natural products.</title>
        <authorList>
            <person name="Kim T."/>
        </authorList>
    </citation>
    <scope>NUCLEOTIDE SEQUENCE [LARGE SCALE GENOMIC DNA]</scope>
    <source>
        <strain evidence="3">TK-2024</strain>
        <tissue evidence="3">Old leaves</tissue>
    </source>
</reference>
<dbReference type="InterPro" id="IPR002156">
    <property type="entry name" value="RNaseH_domain"/>
</dbReference>
<dbReference type="InterPro" id="IPR053151">
    <property type="entry name" value="RNase_H-like"/>
</dbReference>
<dbReference type="InterPro" id="IPR044730">
    <property type="entry name" value="RNase_H-like_dom_plant"/>
</dbReference>
<evidence type="ECO:0000259" key="2">
    <source>
        <dbReference type="Pfam" id="PF13456"/>
    </source>
</evidence>
<evidence type="ECO:0000313" key="3">
    <source>
        <dbReference type="EMBL" id="KAK8593407.1"/>
    </source>
</evidence>
<evidence type="ECO:0000256" key="1">
    <source>
        <dbReference type="SAM" id="SignalP"/>
    </source>
</evidence>
<keyword evidence="4" id="KW-1185">Reference proteome</keyword>
<proteinExistence type="predicted"/>
<comment type="caution">
    <text evidence="3">The sequence shown here is derived from an EMBL/GenBank/DDBJ whole genome shotgun (WGS) entry which is preliminary data.</text>
</comment>
<evidence type="ECO:0000313" key="4">
    <source>
        <dbReference type="Proteomes" id="UP001472677"/>
    </source>
</evidence>